<gene>
    <name evidence="1" type="ORF">SAY87_018184</name>
</gene>
<dbReference type="EMBL" id="JAXIOK010000002">
    <property type="protein sequence ID" value="KAK4777997.1"/>
    <property type="molecule type" value="Genomic_DNA"/>
</dbReference>
<organism evidence="1 2">
    <name type="scientific">Trapa incisa</name>
    <dbReference type="NCBI Taxonomy" id="236973"/>
    <lineage>
        <taxon>Eukaryota</taxon>
        <taxon>Viridiplantae</taxon>
        <taxon>Streptophyta</taxon>
        <taxon>Embryophyta</taxon>
        <taxon>Tracheophyta</taxon>
        <taxon>Spermatophyta</taxon>
        <taxon>Magnoliopsida</taxon>
        <taxon>eudicotyledons</taxon>
        <taxon>Gunneridae</taxon>
        <taxon>Pentapetalae</taxon>
        <taxon>rosids</taxon>
        <taxon>malvids</taxon>
        <taxon>Myrtales</taxon>
        <taxon>Lythraceae</taxon>
        <taxon>Trapa</taxon>
    </lineage>
</organism>
<comment type="caution">
    <text evidence="1">The sequence shown here is derived from an EMBL/GenBank/DDBJ whole genome shotgun (WGS) entry which is preliminary data.</text>
</comment>
<sequence length="88" mass="9330">MTSSKVLSKLSCRLQSISLRLNKSPISPLQSQISTGVELRGVNDAASQCNCFRKVEVELGFGDTELGIGSARYLNAFIALPVSADLGA</sequence>
<dbReference type="Proteomes" id="UP001345219">
    <property type="component" value="Chromosome 14"/>
</dbReference>
<accession>A0AAN7LBP0</accession>
<keyword evidence="2" id="KW-1185">Reference proteome</keyword>
<evidence type="ECO:0000313" key="2">
    <source>
        <dbReference type="Proteomes" id="UP001345219"/>
    </source>
</evidence>
<name>A0AAN7LBP0_9MYRT</name>
<protein>
    <submittedName>
        <fullName evidence="1">Uncharacterized protein</fullName>
    </submittedName>
</protein>
<dbReference type="AlphaFoldDB" id="A0AAN7LBP0"/>
<proteinExistence type="predicted"/>
<reference evidence="1 2" key="1">
    <citation type="journal article" date="2023" name="Hortic Res">
        <title>Pangenome of water caltrop reveals structural variations and asymmetric subgenome divergence after allopolyploidization.</title>
        <authorList>
            <person name="Zhang X."/>
            <person name="Chen Y."/>
            <person name="Wang L."/>
            <person name="Yuan Y."/>
            <person name="Fang M."/>
            <person name="Shi L."/>
            <person name="Lu R."/>
            <person name="Comes H.P."/>
            <person name="Ma Y."/>
            <person name="Chen Y."/>
            <person name="Huang G."/>
            <person name="Zhou Y."/>
            <person name="Zheng Z."/>
            <person name="Qiu Y."/>
        </authorList>
    </citation>
    <scope>NUCLEOTIDE SEQUENCE [LARGE SCALE GENOMIC DNA]</scope>
    <source>
        <tissue evidence="1">Roots</tissue>
    </source>
</reference>
<evidence type="ECO:0000313" key="1">
    <source>
        <dbReference type="EMBL" id="KAK4777997.1"/>
    </source>
</evidence>